<protein>
    <submittedName>
        <fullName evidence="1">7535_t:CDS:1</fullName>
    </submittedName>
</protein>
<evidence type="ECO:0000313" key="2">
    <source>
        <dbReference type="Proteomes" id="UP000789570"/>
    </source>
</evidence>
<dbReference type="EMBL" id="CAJVPQ010011916">
    <property type="protein sequence ID" value="CAG8729453.1"/>
    <property type="molecule type" value="Genomic_DNA"/>
</dbReference>
<organism evidence="1 2">
    <name type="scientific">Funneliformis caledonium</name>
    <dbReference type="NCBI Taxonomy" id="1117310"/>
    <lineage>
        <taxon>Eukaryota</taxon>
        <taxon>Fungi</taxon>
        <taxon>Fungi incertae sedis</taxon>
        <taxon>Mucoromycota</taxon>
        <taxon>Glomeromycotina</taxon>
        <taxon>Glomeromycetes</taxon>
        <taxon>Glomerales</taxon>
        <taxon>Glomeraceae</taxon>
        <taxon>Funneliformis</taxon>
    </lineage>
</organism>
<dbReference type="Proteomes" id="UP000789570">
    <property type="component" value="Unassembled WGS sequence"/>
</dbReference>
<keyword evidence="2" id="KW-1185">Reference proteome</keyword>
<comment type="caution">
    <text evidence="1">The sequence shown here is derived from an EMBL/GenBank/DDBJ whole genome shotgun (WGS) entry which is preliminary data.</text>
</comment>
<gene>
    <name evidence="1" type="ORF">FCALED_LOCUS14890</name>
</gene>
<reference evidence="1" key="1">
    <citation type="submission" date="2021-06" db="EMBL/GenBank/DDBJ databases">
        <authorList>
            <person name="Kallberg Y."/>
            <person name="Tangrot J."/>
            <person name="Rosling A."/>
        </authorList>
    </citation>
    <scope>NUCLEOTIDE SEQUENCE</scope>
    <source>
        <strain evidence="1">UK204</strain>
    </source>
</reference>
<name>A0A9N9IDN5_9GLOM</name>
<sequence>PPPINQGAAAALTKGVAVPALATQIPTAATQPIQVQIPFQNPIIIWYF</sequence>
<feature type="non-terminal residue" evidence="1">
    <location>
        <position position="1"/>
    </location>
</feature>
<accession>A0A9N9IDN5</accession>
<proteinExistence type="predicted"/>
<evidence type="ECO:0000313" key="1">
    <source>
        <dbReference type="EMBL" id="CAG8729453.1"/>
    </source>
</evidence>
<dbReference type="AlphaFoldDB" id="A0A9N9IDN5"/>